<evidence type="ECO:0000313" key="2">
    <source>
        <dbReference type="EMBL" id="CAE0670344.1"/>
    </source>
</evidence>
<accession>A0A7S3Z397</accession>
<dbReference type="EMBL" id="HBIV01030803">
    <property type="protein sequence ID" value="CAE0670344.1"/>
    <property type="molecule type" value="Transcribed_RNA"/>
</dbReference>
<organism evidence="2">
    <name type="scientific">Lotharella globosa</name>
    <dbReference type="NCBI Taxonomy" id="91324"/>
    <lineage>
        <taxon>Eukaryota</taxon>
        <taxon>Sar</taxon>
        <taxon>Rhizaria</taxon>
        <taxon>Cercozoa</taxon>
        <taxon>Chlorarachniophyceae</taxon>
        <taxon>Lotharella</taxon>
    </lineage>
</organism>
<dbReference type="InterPro" id="IPR049625">
    <property type="entry name" value="Glyco_transf_61_cat"/>
</dbReference>
<evidence type="ECO:0000259" key="1">
    <source>
        <dbReference type="Pfam" id="PF04577"/>
    </source>
</evidence>
<dbReference type="AlphaFoldDB" id="A0A7S3Z397"/>
<sequence>MSASTPMPMPSKSLPPPFRVVYMSRSKPLRRVMANEKDFIASLETLEMESDGGIVFSAVDPAEIPIGDQLKLFSTADLLMAPHGASLTWLVLQPPTCSQVIEFKATGNYHYENLAHYAGVSHRFLEARPPMAWGSSTFNANVPGAVEAVVAAKANWEECVKEIEWARAALL</sequence>
<dbReference type="GO" id="GO:0016757">
    <property type="term" value="F:glycosyltransferase activity"/>
    <property type="evidence" value="ECO:0007669"/>
    <property type="project" value="InterPro"/>
</dbReference>
<proteinExistence type="predicted"/>
<name>A0A7S3Z397_9EUKA</name>
<protein>
    <recommendedName>
        <fullName evidence="1">Glycosyltransferase 61 catalytic domain-containing protein</fullName>
    </recommendedName>
</protein>
<gene>
    <name evidence="2" type="ORF">LGLO00237_LOCUS21981</name>
</gene>
<reference evidence="2" key="1">
    <citation type="submission" date="2021-01" db="EMBL/GenBank/DDBJ databases">
        <authorList>
            <person name="Corre E."/>
            <person name="Pelletier E."/>
            <person name="Niang G."/>
            <person name="Scheremetjew M."/>
            <person name="Finn R."/>
            <person name="Kale V."/>
            <person name="Holt S."/>
            <person name="Cochrane G."/>
            <person name="Meng A."/>
            <person name="Brown T."/>
            <person name="Cohen L."/>
        </authorList>
    </citation>
    <scope>NUCLEOTIDE SEQUENCE</scope>
    <source>
        <strain evidence="2">CCCM811</strain>
    </source>
</reference>
<dbReference type="Pfam" id="PF04577">
    <property type="entry name" value="Glyco_transf_61"/>
    <property type="match status" value="1"/>
</dbReference>
<feature type="domain" description="Glycosyltransferase 61 catalytic" evidence="1">
    <location>
        <begin position="15"/>
        <end position="97"/>
    </location>
</feature>